<keyword evidence="3" id="KW-1185">Reference proteome</keyword>
<evidence type="ECO:0000313" key="2">
    <source>
        <dbReference type="EMBL" id="RMI42853.1"/>
    </source>
</evidence>
<dbReference type="SUPFAM" id="SSF53850">
    <property type="entry name" value="Periplasmic binding protein-like II"/>
    <property type="match status" value="1"/>
</dbReference>
<sequence>MAHATLRTRPLLGLGLGLLMTVLAGCGQSLPDHSADELRGRGDIAGGIRFSWWGSASRNDRTNAVADLFEAEHPGVEVRREAADFGNYFKRLNVQGAGRNMPCVTQLQARTLGDFTARDALLPLDPMIESGAIDVSDIPEAVLDTGRGEDGRLYMLPTGAAYDALMVNETLAEEAGVALPEPGYDWDDYVTFLRDAAEGLPDGIPATALRGGLPNFFIAYVQGLGEHMFDGNQLGFSRELLVEYWEMWEEIRAEGLANSPAANAEEPPSPEASYVASGDVLSDNRPGNALTPIQGTLDGQGEGQRMTSLPLPSGPAGQGNVLITSGLSIPRNCANVPTAAAFLDFWANDPRSGDTYASDNGAVTNTELLRRQLDDPELPDLKKRELALYQRIVADDPSIVLYPPGYLAVFESAFTRAYEDVAFGNQTVPEAVDTFFAEANDGLAR</sequence>
<dbReference type="Proteomes" id="UP000278673">
    <property type="component" value="Unassembled WGS sequence"/>
</dbReference>
<protein>
    <submittedName>
        <fullName evidence="2">Carbohydrate ABC transporter substrate-binding protein</fullName>
    </submittedName>
</protein>
<gene>
    <name evidence="2" type="ORF">EBN88_08305</name>
</gene>
<dbReference type="PANTHER" id="PTHR43649:SF11">
    <property type="entry name" value="ABC TRANSPORTER SUBSTRATE-BINDING PROTEIN YESO-RELATED"/>
    <property type="match status" value="1"/>
</dbReference>
<dbReference type="Gene3D" id="3.40.190.10">
    <property type="entry name" value="Periplasmic binding protein-like II"/>
    <property type="match status" value="2"/>
</dbReference>
<comment type="caution">
    <text evidence="2">The sequence shown here is derived from an EMBL/GenBank/DDBJ whole genome shotgun (WGS) entry which is preliminary data.</text>
</comment>
<dbReference type="AlphaFoldDB" id="A0A3M2M1V8"/>
<dbReference type="InterPro" id="IPR050490">
    <property type="entry name" value="Bact_solute-bd_prot1"/>
</dbReference>
<dbReference type="RefSeq" id="WP_122183153.1">
    <property type="nucleotide sequence ID" value="NZ_RFFJ01000030.1"/>
</dbReference>
<dbReference type="InterPro" id="IPR006059">
    <property type="entry name" value="SBP"/>
</dbReference>
<dbReference type="EMBL" id="RFFJ01000030">
    <property type="protein sequence ID" value="RMI42853.1"/>
    <property type="molecule type" value="Genomic_DNA"/>
</dbReference>
<dbReference type="PROSITE" id="PS51257">
    <property type="entry name" value="PROKAR_LIPOPROTEIN"/>
    <property type="match status" value="1"/>
</dbReference>
<dbReference type="PANTHER" id="PTHR43649">
    <property type="entry name" value="ARABINOSE-BINDING PROTEIN-RELATED"/>
    <property type="match status" value="1"/>
</dbReference>
<proteinExistence type="predicted"/>
<dbReference type="Pfam" id="PF01547">
    <property type="entry name" value="SBP_bac_1"/>
    <property type="match status" value="1"/>
</dbReference>
<accession>A0A3M2M1V8</accession>
<name>A0A3M2M1V8_9ACTN</name>
<feature type="region of interest" description="Disordered" evidence="1">
    <location>
        <begin position="260"/>
        <end position="314"/>
    </location>
</feature>
<organism evidence="2 3">
    <name type="scientific">Streptomyces triticirhizae</name>
    <dbReference type="NCBI Taxonomy" id="2483353"/>
    <lineage>
        <taxon>Bacteria</taxon>
        <taxon>Bacillati</taxon>
        <taxon>Actinomycetota</taxon>
        <taxon>Actinomycetes</taxon>
        <taxon>Kitasatosporales</taxon>
        <taxon>Streptomycetaceae</taxon>
        <taxon>Streptomyces</taxon>
    </lineage>
</organism>
<evidence type="ECO:0000313" key="3">
    <source>
        <dbReference type="Proteomes" id="UP000278673"/>
    </source>
</evidence>
<evidence type="ECO:0000256" key="1">
    <source>
        <dbReference type="SAM" id="MobiDB-lite"/>
    </source>
</evidence>
<reference evidence="2 3" key="1">
    <citation type="submission" date="2018-10" db="EMBL/GenBank/DDBJ databases">
        <title>Isolation, diversity and antifungal activity of actinobacteria from wheat.</title>
        <authorList>
            <person name="Han C."/>
        </authorList>
    </citation>
    <scope>NUCLEOTIDE SEQUENCE [LARGE SCALE GENOMIC DNA]</scope>
    <source>
        <strain evidence="2 3">NEAU-YY642</strain>
    </source>
</reference>